<proteinExistence type="predicted"/>
<evidence type="ECO:0000313" key="3">
    <source>
        <dbReference type="Proteomes" id="UP000736787"/>
    </source>
</evidence>
<gene>
    <name evidence="1" type="ORF">PC117_g21399</name>
    <name evidence="2" type="ORF">PC129_g19594</name>
</gene>
<dbReference type="EMBL" id="RCMK01001075">
    <property type="protein sequence ID" value="KAG2902797.1"/>
    <property type="molecule type" value="Genomic_DNA"/>
</dbReference>
<dbReference type="AlphaFoldDB" id="A0A8T1BGR1"/>
<dbReference type="EMBL" id="RCMV01001276">
    <property type="protein sequence ID" value="KAG3209395.1"/>
    <property type="molecule type" value="Genomic_DNA"/>
</dbReference>
<organism evidence="1 3">
    <name type="scientific">Phytophthora cactorum</name>
    <dbReference type="NCBI Taxonomy" id="29920"/>
    <lineage>
        <taxon>Eukaryota</taxon>
        <taxon>Sar</taxon>
        <taxon>Stramenopiles</taxon>
        <taxon>Oomycota</taxon>
        <taxon>Peronosporomycetes</taxon>
        <taxon>Peronosporales</taxon>
        <taxon>Peronosporaceae</taxon>
        <taxon>Phytophthora</taxon>
    </lineage>
</organism>
<name>A0A8T1BGR1_9STRA</name>
<comment type="caution">
    <text evidence="1">The sequence shown here is derived from an EMBL/GenBank/DDBJ whole genome shotgun (WGS) entry which is preliminary data.</text>
</comment>
<accession>A0A8T1BGR1</accession>
<reference evidence="1" key="1">
    <citation type="submission" date="2018-10" db="EMBL/GenBank/DDBJ databases">
        <title>Effector identification in a new, highly contiguous assembly of the strawberry crown rot pathogen Phytophthora cactorum.</title>
        <authorList>
            <person name="Armitage A.D."/>
            <person name="Nellist C.F."/>
            <person name="Bates H."/>
            <person name="Vickerstaff R.J."/>
            <person name="Harrison R.J."/>
        </authorList>
    </citation>
    <scope>NUCLEOTIDE SEQUENCE</scope>
    <source>
        <strain evidence="1">4040</strain>
        <strain evidence="2">P421</strain>
    </source>
</reference>
<protein>
    <submittedName>
        <fullName evidence="1">Uncharacterized protein</fullName>
    </submittedName>
</protein>
<sequence length="38" mass="4047">MGYINGLSRLYTATVNALCLADIWKDADADSEVSSKPG</sequence>
<dbReference type="Proteomes" id="UP000760860">
    <property type="component" value="Unassembled WGS sequence"/>
</dbReference>
<evidence type="ECO:0000313" key="1">
    <source>
        <dbReference type="EMBL" id="KAG2902797.1"/>
    </source>
</evidence>
<dbReference type="Proteomes" id="UP000736787">
    <property type="component" value="Unassembled WGS sequence"/>
</dbReference>
<evidence type="ECO:0000313" key="2">
    <source>
        <dbReference type="EMBL" id="KAG3209395.1"/>
    </source>
</evidence>